<accession>A0A7C5QSD9</accession>
<reference evidence="3" key="1">
    <citation type="journal article" date="2020" name="mSystems">
        <title>Genome- and Community-Level Interaction Insights into Carbon Utilization and Element Cycling Functions of Hydrothermarchaeota in Hydrothermal Sediment.</title>
        <authorList>
            <person name="Zhou Z."/>
            <person name="Liu Y."/>
            <person name="Xu W."/>
            <person name="Pan J."/>
            <person name="Luo Z.H."/>
            <person name="Li M."/>
        </authorList>
    </citation>
    <scope>NUCLEOTIDE SEQUENCE [LARGE SCALE GENOMIC DNA]</scope>
    <source>
        <strain evidence="3">HyVt-485</strain>
    </source>
</reference>
<dbReference type="Proteomes" id="UP000885830">
    <property type="component" value="Unassembled WGS sequence"/>
</dbReference>
<organism evidence="3">
    <name type="scientific">Hellea balneolensis</name>
    <dbReference type="NCBI Taxonomy" id="287478"/>
    <lineage>
        <taxon>Bacteria</taxon>
        <taxon>Pseudomonadati</taxon>
        <taxon>Pseudomonadota</taxon>
        <taxon>Alphaproteobacteria</taxon>
        <taxon>Maricaulales</taxon>
        <taxon>Robiginitomaculaceae</taxon>
        <taxon>Hellea</taxon>
    </lineage>
</organism>
<dbReference type="PANTHER" id="PTHR16943:SF8">
    <property type="entry name" value="2-METHYLCITRATE DEHYDRATASE"/>
    <property type="match status" value="1"/>
</dbReference>
<dbReference type="GO" id="GO:0016829">
    <property type="term" value="F:lyase activity"/>
    <property type="evidence" value="ECO:0007669"/>
    <property type="project" value="InterPro"/>
</dbReference>
<protein>
    <submittedName>
        <fullName evidence="3">MmgE/PrpD family protein</fullName>
    </submittedName>
</protein>
<dbReference type="SUPFAM" id="SSF103378">
    <property type="entry name" value="2-methylcitrate dehydratase PrpD"/>
    <property type="match status" value="1"/>
</dbReference>
<dbReference type="AlphaFoldDB" id="A0A7C5QSD9"/>
<evidence type="ECO:0000259" key="2">
    <source>
        <dbReference type="Pfam" id="PF03972"/>
    </source>
</evidence>
<proteinExistence type="inferred from homology"/>
<dbReference type="InterPro" id="IPR042183">
    <property type="entry name" value="MmgE/PrpD_sf_1"/>
</dbReference>
<dbReference type="InterPro" id="IPR045336">
    <property type="entry name" value="MmgE_PrpD_N"/>
</dbReference>
<name>A0A7C5QSD9_9PROT</name>
<dbReference type="Pfam" id="PF03972">
    <property type="entry name" value="MmgE_PrpD_N"/>
    <property type="match status" value="1"/>
</dbReference>
<dbReference type="EMBL" id="DRMJ01000378">
    <property type="protein sequence ID" value="HHL43399.1"/>
    <property type="molecule type" value="Genomic_DNA"/>
</dbReference>
<comment type="similarity">
    <text evidence="1">Belongs to the PrpD family.</text>
</comment>
<gene>
    <name evidence="3" type="ORF">ENJ42_07275</name>
</gene>
<sequence length="134" mass="14346">MGVTKTITEQLAKIVQRPKNAKDRARAALLLLDWTGCAFAGTREKVGQITKDLFTGTGGACLCIGTQNSDMLGAALHNGMLGNILEMDDVDKRAVLHAAPSIMPAALAATQQYNRSPRAFLEAIISGYETTIRI</sequence>
<dbReference type="InterPro" id="IPR036148">
    <property type="entry name" value="MmgE/PrpD_sf"/>
</dbReference>
<feature type="non-terminal residue" evidence="3">
    <location>
        <position position="134"/>
    </location>
</feature>
<feature type="domain" description="MmgE/PrpD N-terminal" evidence="2">
    <location>
        <begin position="21"/>
        <end position="134"/>
    </location>
</feature>
<dbReference type="PANTHER" id="PTHR16943">
    <property type="entry name" value="2-METHYLCITRATE DEHYDRATASE-RELATED"/>
    <property type="match status" value="1"/>
</dbReference>
<evidence type="ECO:0000313" key="3">
    <source>
        <dbReference type="EMBL" id="HHL43399.1"/>
    </source>
</evidence>
<dbReference type="Gene3D" id="1.10.4100.10">
    <property type="entry name" value="2-methylcitrate dehydratase PrpD"/>
    <property type="match status" value="1"/>
</dbReference>
<dbReference type="InterPro" id="IPR005656">
    <property type="entry name" value="MmgE_PrpD"/>
</dbReference>
<comment type="caution">
    <text evidence="3">The sequence shown here is derived from an EMBL/GenBank/DDBJ whole genome shotgun (WGS) entry which is preliminary data.</text>
</comment>
<evidence type="ECO:0000256" key="1">
    <source>
        <dbReference type="ARBA" id="ARBA00006174"/>
    </source>
</evidence>